<keyword evidence="1" id="KW-1133">Transmembrane helix</keyword>
<dbReference type="AlphaFoldDB" id="A0A1S1NHD8"/>
<protein>
    <submittedName>
        <fullName evidence="2">Uncharacterized protein</fullName>
    </submittedName>
</protein>
<keyword evidence="1" id="KW-0472">Membrane</keyword>
<proteinExistence type="predicted"/>
<comment type="caution">
    <text evidence="2">The sequence shown here is derived from an EMBL/GenBank/DDBJ whole genome shotgun (WGS) entry which is preliminary data.</text>
</comment>
<evidence type="ECO:0000313" key="3">
    <source>
        <dbReference type="Proteomes" id="UP000180215"/>
    </source>
</evidence>
<evidence type="ECO:0000256" key="1">
    <source>
        <dbReference type="SAM" id="Phobius"/>
    </source>
</evidence>
<dbReference type="RefSeq" id="WP_012752331.1">
    <property type="nucleotide sequence ID" value="NZ_CP195989.1"/>
</dbReference>
<sequence length="96" mass="10019">MFLIMFAAVIAGLLMMSVTAPTSLLLALMAGPIAGSATGLCAALFLAWYRGSEWKSDDDLDQQTDAMVSALRSLTEQGRAVDGAPAIRTVEPSQAA</sequence>
<name>A0A1S1NHD8_METEX</name>
<gene>
    <name evidence="2" type="ORF">BK022_27765</name>
</gene>
<organism evidence="2 3">
    <name type="scientific">Methylorubrum extorquens</name>
    <name type="common">Methylobacterium dichloromethanicum</name>
    <name type="synonym">Methylobacterium extorquens</name>
    <dbReference type="NCBI Taxonomy" id="408"/>
    <lineage>
        <taxon>Bacteria</taxon>
        <taxon>Pseudomonadati</taxon>
        <taxon>Pseudomonadota</taxon>
        <taxon>Alphaproteobacteria</taxon>
        <taxon>Hyphomicrobiales</taxon>
        <taxon>Methylobacteriaceae</taxon>
        <taxon>Methylorubrum</taxon>
    </lineage>
</organism>
<feature type="transmembrane region" description="Helical" evidence="1">
    <location>
        <begin position="29"/>
        <end position="49"/>
    </location>
</feature>
<accession>A0A1S1NHD8</accession>
<keyword evidence="1" id="KW-0812">Transmembrane</keyword>
<dbReference type="EMBL" id="MNAO01000723">
    <property type="protein sequence ID" value="OHV03823.1"/>
    <property type="molecule type" value="Genomic_DNA"/>
</dbReference>
<reference evidence="2 3" key="1">
    <citation type="submission" date="2016-10" db="EMBL/GenBank/DDBJ databases">
        <title>Draft genome sequence of Methylobacterium extorquens CP3, a seed endophyte of Crotalaria pumila with plant growth-promoting and metal tolerance properties.</title>
        <authorList>
            <person name="Sanchez-Lopez A.S."/>
            <person name="Van Hamme J.D."/>
            <person name="Thijs S."/>
            <person name="Mcammond B.M."/>
            <person name="Stevens V."/>
            <person name="Gonzalez-Chavez M.D.C."/>
            <person name="Vangronsveld J."/>
        </authorList>
    </citation>
    <scope>NUCLEOTIDE SEQUENCE [LARGE SCALE GENOMIC DNA]</scope>
    <source>
        <strain evidence="2 3">CP3</strain>
    </source>
</reference>
<evidence type="ECO:0000313" key="2">
    <source>
        <dbReference type="EMBL" id="OHV03823.1"/>
    </source>
</evidence>
<dbReference type="Proteomes" id="UP000180215">
    <property type="component" value="Unassembled WGS sequence"/>
</dbReference>